<feature type="region of interest" description="Disordered" evidence="1">
    <location>
        <begin position="200"/>
        <end position="225"/>
    </location>
</feature>
<dbReference type="Proteomes" id="UP000642284">
    <property type="component" value="Unassembled WGS sequence"/>
</dbReference>
<evidence type="ECO:0000313" key="4">
    <source>
        <dbReference type="Proteomes" id="UP000642284"/>
    </source>
</evidence>
<feature type="chain" id="PRO_5046541365" description="Lipoprotein" evidence="2">
    <location>
        <begin position="21"/>
        <end position="225"/>
    </location>
</feature>
<keyword evidence="2" id="KW-0732">Signal</keyword>
<comment type="caution">
    <text evidence="3">The sequence shown here is derived from an EMBL/GenBank/DDBJ whole genome shotgun (WGS) entry which is preliminary data.</text>
</comment>
<organism evidence="3 4">
    <name type="scientific">Streptomyces polyasparticus</name>
    <dbReference type="NCBI Taxonomy" id="2767826"/>
    <lineage>
        <taxon>Bacteria</taxon>
        <taxon>Bacillati</taxon>
        <taxon>Actinomycetota</taxon>
        <taxon>Actinomycetes</taxon>
        <taxon>Kitasatosporales</taxon>
        <taxon>Streptomycetaceae</taxon>
        <taxon>Streptomyces</taxon>
    </lineage>
</organism>
<feature type="signal peptide" evidence="2">
    <location>
        <begin position="1"/>
        <end position="20"/>
    </location>
</feature>
<protein>
    <recommendedName>
        <fullName evidence="5">Lipoprotein</fullName>
    </recommendedName>
</protein>
<proteinExistence type="predicted"/>
<evidence type="ECO:0000313" key="3">
    <source>
        <dbReference type="EMBL" id="MBC9711053.1"/>
    </source>
</evidence>
<gene>
    <name evidence="3" type="ORF">H9Y04_00500</name>
</gene>
<dbReference type="RefSeq" id="WP_187811584.1">
    <property type="nucleotide sequence ID" value="NZ_JACTVJ010000001.1"/>
</dbReference>
<evidence type="ECO:0000256" key="1">
    <source>
        <dbReference type="SAM" id="MobiDB-lite"/>
    </source>
</evidence>
<dbReference type="EMBL" id="JACTVJ010000001">
    <property type="protein sequence ID" value="MBC9711053.1"/>
    <property type="molecule type" value="Genomic_DNA"/>
</dbReference>
<dbReference type="PROSITE" id="PS51257">
    <property type="entry name" value="PROKAR_LIPOPROTEIN"/>
    <property type="match status" value="1"/>
</dbReference>
<name>A0ABR7S9N6_9ACTN</name>
<evidence type="ECO:0008006" key="5">
    <source>
        <dbReference type="Google" id="ProtNLM"/>
    </source>
</evidence>
<keyword evidence="4" id="KW-1185">Reference proteome</keyword>
<reference evidence="3 4" key="1">
    <citation type="submission" date="2020-08" db="EMBL/GenBank/DDBJ databases">
        <title>Genemic of Streptomyces polyaspartic.</title>
        <authorList>
            <person name="Liu W."/>
        </authorList>
    </citation>
    <scope>NUCLEOTIDE SEQUENCE [LARGE SCALE GENOMIC DNA]</scope>
    <source>
        <strain evidence="3 4">TRM66268-LWL</strain>
    </source>
</reference>
<accession>A0ABR7S9N6</accession>
<evidence type="ECO:0000256" key="2">
    <source>
        <dbReference type="SAM" id="SignalP"/>
    </source>
</evidence>
<sequence>MKRILSISAALLALSAAATACTSSDDGTKRADKPSQKACSGGTYEWSVARRAELTGLAKPIHLKKDGQPYTAHIKSVDGRFYVAGVTPAGGGKRGDAAKEPKPAQVLASLRKELGTEEPLAKPGEKYMDDKDGLYFENATGDPEGHYFAYSYINLVEGDYRYTCGDGKPVEGHVVTWTGTGSGTLPCAARIEDDAFAGEPDMATVESQAAQASCPPGSAALKDPA</sequence>